<evidence type="ECO:0000313" key="3">
    <source>
        <dbReference type="Proteomes" id="UP000826014"/>
    </source>
</evidence>
<evidence type="ECO:0000313" key="2">
    <source>
        <dbReference type="EMBL" id="QYF48962.1"/>
    </source>
</evidence>
<keyword evidence="2" id="KW-0540">Nuclease</keyword>
<gene>
    <name evidence="2" type="ORF">RHABOEDO_001206</name>
</gene>
<dbReference type="Gene3D" id="3.30.420.10">
    <property type="entry name" value="Ribonuclease H-like superfamily/Ribonuclease H"/>
    <property type="match status" value="1"/>
</dbReference>
<dbReference type="InterPro" id="IPR038717">
    <property type="entry name" value="Tc1-like_DDE_dom"/>
</dbReference>
<keyword evidence="3" id="KW-1185">Reference proteome</keyword>
<keyword evidence="2" id="KW-0255">Endonuclease</keyword>
<proteinExistence type="predicted"/>
<reference evidence="2 3" key="1">
    <citation type="journal article" date="2022" name="bioRxiv">
        <title>Ecology and evolution of chlamydial symbionts of arthropods.</title>
        <authorList>
            <person name="Halter T."/>
            <person name="Koestlbacher S."/>
            <person name="Collingro A."/>
            <person name="Sixt B.S."/>
            <person name="Toenshoff E.R."/>
            <person name="Hendrickx F."/>
            <person name="Kostanjsek R."/>
            <person name="Horn M."/>
        </authorList>
    </citation>
    <scope>NUCLEOTIDE SEQUENCE [LARGE SCALE GENOMIC DNA]</scope>
    <source>
        <strain evidence="2">W744xW776</strain>
    </source>
</reference>
<protein>
    <submittedName>
        <fullName evidence="2">DDE superfamily endonuclease</fullName>
    </submittedName>
</protein>
<dbReference type="Proteomes" id="UP000826014">
    <property type="component" value="Chromosome"/>
</dbReference>
<dbReference type="GO" id="GO:0004519">
    <property type="term" value="F:endonuclease activity"/>
    <property type="evidence" value="ECO:0007669"/>
    <property type="project" value="UniProtKB-KW"/>
</dbReference>
<dbReference type="EMBL" id="CP075587">
    <property type="protein sequence ID" value="QYF48962.1"/>
    <property type="molecule type" value="Genomic_DNA"/>
</dbReference>
<dbReference type="Pfam" id="PF13358">
    <property type="entry name" value="DDE_3"/>
    <property type="match status" value="1"/>
</dbReference>
<accession>A0ABX8V147</accession>
<sequence>MHYLPPYSPNLNPIERLWKILKEKKVYNRYYETSVTFFQAIRGFFLEEIPKITDILKCRINDKFQVVDLNPIKLAV</sequence>
<name>A0ABX8V147_9BACT</name>
<organism evidence="2 3">
    <name type="scientific">Candidatus Rhabdochlamydia oedothoracis</name>
    <dbReference type="NCBI Taxonomy" id="2720720"/>
    <lineage>
        <taxon>Bacteria</taxon>
        <taxon>Pseudomonadati</taxon>
        <taxon>Chlamydiota</taxon>
        <taxon>Chlamydiia</taxon>
        <taxon>Parachlamydiales</taxon>
        <taxon>Candidatus Rhabdochlamydiaceae</taxon>
        <taxon>Candidatus Rhabdochlamydia</taxon>
    </lineage>
</organism>
<feature type="domain" description="Tc1-like transposase DDE" evidence="1">
    <location>
        <begin position="2"/>
        <end position="33"/>
    </location>
</feature>
<keyword evidence="2" id="KW-0378">Hydrolase</keyword>
<evidence type="ECO:0000259" key="1">
    <source>
        <dbReference type="Pfam" id="PF13358"/>
    </source>
</evidence>
<dbReference type="InterPro" id="IPR036397">
    <property type="entry name" value="RNaseH_sf"/>
</dbReference>